<proteinExistence type="predicted"/>
<dbReference type="Pfam" id="PF08741">
    <property type="entry name" value="YwhD"/>
    <property type="match status" value="1"/>
</dbReference>
<dbReference type="EMBL" id="FRAF01000006">
    <property type="protein sequence ID" value="SHJ97690.1"/>
    <property type="molecule type" value="Genomic_DNA"/>
</dbReference>
<keyword evidence="2" id="KW-1185">Reference proteome</keyword>
<sequence>MQKLSLTGSTKHAADDQLRGLSVLFLDGDEVFIDNGAIHGKSRLETGVKFVQNRAEVPNGRTVLGLWITLHRFPEGQGFYGVQPFELFLDKEAQVGYKNLVEQVKGMEKAVRGEVNLAGVPQAARQKIVEYLQKVRPDLWQHAQPAFLEAMTSLGD</sequence>
<dbReference type="STRING" id="1830138.SAMN05443507_106120"/>
<dbReference type="InterPro" id="IPR014852">
    <property type="entry name" value="YwhD"/>
</dbReference>
<dbReference type="RefSeq" id="WP_072873462.1">
    <property type="nucleotide sequence ID" value="NZ_FRAF01000006.1"/>
</dbReference>
<accession>A0A1M6NPU8</accession>
<dbReference type="AlphaFoldDB" id="A0A1M6NPU8"/>
<organism evidence="1 2">
    <name type="scientific">Alicyclobacillus tolerans</name>
    <dbReference type="NCBI Taxonomy" id="90970"/>
    <lineage>
        <taxon>Bacteria</taxon>
        <taxon>Bacillati</taxon>
        <taxon>Bacillota</taxon>
        <taxon>Bacilli</taxon>
        <taxon>Bacillales</taxon>
        <taxon>Alicyclobacillaceae</taxon>
        <taxon>Alicyclobacillus</taxon>
    </lineage>
</organism>
<name>A0A1M6NPU8_9BACL</name>
<evidence type="ECO:0000313" key="2">
    <source>
        <dbReference type="Proteomes" id="UP000184016"/>
    </source>
</evidence>
<evidence type="ECO:0000313" key="1">
    <source>
        <dbReference type="EMBL" id="SHJ97690.1"/>
    </source>
</evidence>
<gene>
    <name evidence="1" type="ORF">SAMN05443507_106120</name>
</gene>
<dbReference type="OrthoDB" id="2374547at2"/>
<reference evidence="2" key="1">
    <citation type="submission" date="2016-11" db="EMBL/GenBank/DDBJ databases">
        <authorList>
            <person name="Varghese N."/>
            <person name="Submissions S."/>
        </authorList>
    </citation>
    <scope>NUCLEOTIDE SEQUENCE [LARGE SCALE GENOMIC DNA]</scope>
    <source>
        <strain evidence="2">USBA-503</strain>
    </source>
</reference>
<dbReference type="Proteomes" id="UP000184016">
    <property type="component" value="Unassembled WGS sequence"/>
</dbReference>
<protein>
    <submittedName>
        <fullName evidence="1">YwhD family protein</fullName>
    </submittedName>
</protein>